<dbReference type="AlphaFoldDB" id="A0A8J4WTV9"/>
<protein>
    <submittedName>
        <fullName evidence="1">Uncharacterized protein</fullName>
    </submittedName>
</protein>
<comment type="caution">
    <text evidence="1">The sequence shown here is derived from an EMBL/GenBank/DDBJ whole genome shotgun (WGS) entry which is preliminary data.</text>
</comment>
<feature type="non-terminal residue" evidence="1">
    <location>
        <position position="53"/>
    </location>
</feature>
<keyword evidence="2" id="KW-1185">Reference proteome</keyword>
<evidence type="ECO:0000313" key="1">
    <source>
        <dbReference type="EMBL" id="KAF5890747.1"/>
    </source>
</evidence>
<proteinExistence type="predicted"/>
<accession>A0A8J4WTV9</accession>
<sequence>CDAQTQRCLMWIGRTAFAASWTSRKMRTVASSCAATSSWTPWRAAWCGTWTTR</sequence>
<dbReference type="EMBL" id="QNUK01000654">
    <property type="protein sequence ID" value="KAF5890747.1"/>
    <property type="molecule type" value="Genomic_DNA"/>
</dbReference>
<gene>
    <name evidence="1" type="ORF">DAT39_019550</name>
</gene>
<evidence type="ECO:0000313" key="2">
    <source>
        <dbReference type="Proteomes" id="UP000727407"/>
    </source>
</evidence>
<reference evidence="1" key="1">
    <citation type="submission" date="2020-07" db="EMBL/GenBank/DDBJ databases">
        <title>Clarias magur genome sequencing, assembly and annotation.</title>
        <authorList>
            <person name="Kushwaha B."/>
            <person name="Kumar R."/>
            <person name="Das P."/>
            <person name="Joshi C.G."/>
            <person name="Kumar D."/>
            <person name="Nagpure N.S."/>
            <person name="Pandey M."/>
            <person name="Agarwal S."/>
            <person name="Srivastava S."/>
            <person name="Singh M."/>
            <person name="Sahoo L."/>
            <person name="Jayasankar P."/>
            <person name="Meher P.K."/>
            <person name="Koringa P.G."/>
            <person name="Iquebal M.A."/>
            <person name="Das S.P."/>
            <person name="Bit A."/>
            <person name="Patnaik S."/>
            <person name="Patel N."/>
            <person name="Shah T.M."/>
            <person name="Hinsu A."/>
            <person name="Jena J.K."/>
        </authorList>
    </citation>
    <scope>NUCLEOTIDE SEQUENCE</scope>
    <source>
        <strain evidence="1">CIFAMagur01</strain>
        <tissue evidence="1">Testis</tissue>
    </source>
</reference>
<feature type="non-terminal residue" evidence="1">
    <location>
        <position position="1"/>
    </location>
</feature>
<name>A0A8J4WTV9_CLAMG</name>
<organism evidence="1 2">
    <name type="scientific">Clarias magur</name>
    <name type="common">Asian catfish</name>
    <name type="synonym">Macropteronotus magur</name>
    <dbReference type="NCBI Taxonomy" id="1594786"/>
    <lineage>
        <taxon>Eukaryota</taxon>
        <taxon>Metazoa</taxon>
        <taxon>Chordata</taxon>
        <taxon>Craniata</taxon>
        <taxon>Vertebrata</taxon>
        <taxon>Euteleostomi</taxon>
        <taxon>Actinopterygii</taxon>
        <taxon>Neopterygii</taxon>
        <taxon>Teleostei</taxon>
        <taxon>Ostariophysi</taxon>
        <taxon>Siluriformes</taxon>
        <taxon>Clariidae</taxon>
        <taxon>Clarias</taxon>
    </lineage>
</organism>
<dbReference type="Proteomes" id="UP000727407">
    <property type="component" value="Unassembled WGS sequence"/>
</dbReference>